<evidence type="ECO:0000256" key="7">
    <source>
        <dbReference type="NCBIfam" id="TIGR01068"/>
    </source>
</evidence>
<evidence type="ECO:0000256" key="5">
    <source>
        <dbReference type="ARBA" id="ARBA00023157"/>
    </source>
</evidence>
<dbReference type="GO" id="GO:0045454">
    <property type="term" value="P:cell redox homeostasis"/>
    <property type="evidence" value="ECO:0007669"/>
    <property type="project" value="TreeGrafter"/>
</dbReference>
<dbReference type="CDD" id="cd02947">
    <property type="entry name" value="TRX_family"/>
    <property type="match status" value="1"/>
</dbReference>
<dbReference type="PATRIC" id="fig|1423750.3.peg.627"/>
<dbReference type="PRINTS" id="PR00421">
    <property type="entry name" value="THIOREDOXIN"/>
</dbReference>
<evidence type="ECO:0000256" key="6">
    <source>
        <dbReference type="ARBA" id="ARBA00023284"/>
    </source>
</evidence>
<dbReference type="GO" id="GO:0015035">
    <property type="term" value="F:protein-disulfide reductase activity"/>
    <property type="evidence" value="ECO:0007669"/>
    <property type="project" value="UniProtKB-UniRule"/>
</dbReference>
<dbReference type="PANTHER" id="PTHR45663">
    <property type="entry name" value="GEO12009P1"/>
    <property type="match status" value="1"/>
</dbReference>
<dbReference type="Proteomes" id="UP000051451">
    <property type="component" value="Unassembled WGS sequence"/>
</dbReference>
<keyword evidence="3" id="KW-0813">Transport</keyword>
<evidence type="ECO:0000256" key="2">
    <source>
        <dbReference type="ARBA" id="ARBA00020570"/>
    </source>
</evidence>
<dbReference type="InterPro" id="IPR036249">
    <property type="entry name" value="Thioredoxin-like_sf"/>
</dbReference>
<dbReference type="PANTHER" id="PTHR45663:SF11">
    <property type="entry name" value="GEO12009P1"/>
    <property type="match status" value="1"/>
</dbReference>
<dbReference type="InterPro" id="IPR005746">
    <property type="entry name" value="Thioredoxin"/>
</dbReference>
<comment type="caution">
    <text evidence="9">The sequence shown here is derived from an EMBL/GenBank/DDBJ whole genome shotgun (WGS) entry which is preliminary data.</text>
</comment>
<dbReference type="SUPFAM" id="SSF52833">
    <property type="entry name" value="Thioredoxin-like"/>
    <property type="match status" value="1"/>
</dbReference>
<dbReference type="GO" id="GO:0005829">
    <property type="term" value="C:cytosol"/>
    <property type="evidence" value="ECO:0007669"/>
    <property type="project" value="TreeGrafter"/>
</dbReference>
<feature type="domain" description="Thioredoxin" evidence="8">
    <location>
        <begin position="9"/>
        <end position="129"/>
    </location>
</feature>
<evidence type="ECO:0000259" key="8">
    <source>
        <dbReference type="PROSITE" id="PS51352"/>
    </source>
</evidence>
<evidence type="ECO:0000256" key="1">
    <source>
        <dbReference type="ARBA" id="ARBA00008987"/>
    </source>
</evidence>
<accession>A0A0R1VM97</accession>
<name>A0A0R1VM97_9LACO</name>
<proteinExistence type="inferred from homology"/>
<evidence type="ECO:0000313" key="9">
    <source>
        <dbReference type="EMBL" id="KRM06461.1"/>
    </source>
</evidence>
<organism evidence="9 10">
    <name type="scientific">Liquorilactobacillus ghanensis DSM 18630</name>
    <dbReference type="NCBI Taxonomy" id="1423750"/>
    <lineage>
        <taxon>Bacteria</taxon>
        <taxon>Bacillati</taxon>
        <taxon>Bacillota</taxon>
        <taxon>Bacilli</taxon>
        <taxon>Lactobacillales</taxon>
        <taxon>Lactobacillaceae</taxon>
        <taxon>Liquorilactobacillus</taxon>
    </lineage>
</organism>
<protein>
    <recommendedName>
        <fullName evidence="2 7">Thioredoxin</fullName>
    </recommendedName>
</protein>
<evidence type="ECO:0000256" key="3">
    <source>
        <dbReference type="ARBA" id="ARBA00022448"/>
    </source>
</evidence>
<dbReference type="InterPro" id="IPR013766">
    <property type="entry name" value="Thioredoxin_domain"/>
</dbReference>
<dbReference type="EMBL" id="AZGB01000015">
    <property type="protein sequence ID" value="KRM06461.1"/>
    <property type="molecule type" value="Genomic_DNA"/>
</dbReference>
<dbReference type="PROSITE" id="PS51352">
    <property type="entry name" value="THIOREDOXIN_2"/>
    <property type="match status" value="1"/>
</dbReference>
<sequence>MLSKFIEFKKISDMIYLQRISRRNTKMVKELTDTTFEEATKTGVTLTDFWATWCGPCRMQSPVVEELDEEMNDKVSFGKVDVDQNKQVASEFGIMSIPTLLIKKDGQVVDTLVGYHPKEQIKSKLEQYI</sequence>
<dbReference type="Gene3D" id="3.40.30.10">
    <property type="entry name" value="Glutaredoxin"/>
    <property type="match status" value="1"/>
</dbReference>
<keyword evidence="10" id="KW-1185">Reference proteome</keyword>
<reference evidence="9 10" key="1">
    <citation type="journal article" date="2015" name="Genome Announc.">
        <title>Expanding the biotechnology potential of lactobacilli through comparative genomics of 213 strains and associated genera.</title>
        <authorList>
            <person name="Sun Z."/>
            <person name="Harris H.M."/>
            <person name="McCann A."/>
            <person name="Guo C."/>
            <person name="Argimon S."/>
            <person name="Zhang W."/>
            <person name="Yang X."/>
            <person name="Jeffery I.B."/>
            <person name="Cooney J.C."/>
            <person name="Kagawa T.F."/>
            <person name="Liu W."/>
            <person name="Song Y."/>
            <person name="Salvetti E."/>
            <person name="Wrobel A."/>
            <person name="Rasinkangas P."/>
            <person name="Parkhill J."/>
            <person name="Rea M.C."/>
            <person name="O'Sullivan O."/>
            <person name="Ritari J."/>
            <person name="Douillard F.P."/>
            <person name="Paul Ross R."/>
            <person name="Yang R."/>
            <person name="Briner A.E."/>
            <person name="Felis G.E."/>
            <person name="de Vos W.M."/>
            <person name="Barrangou R."/>
            <person name="Klaenhammer T.R."/>
            <person name="Caufield P.W."/>
            <person name="Cui Y."/>
            <person name="Zhang H."/>
            <person name="O'Toole P.W."/>
        </authorList>
    </citation>
    <scope>NUCLEOTIDE SEQUENCE [LARGE SCALE GENOMIC DNA]</scope>
    <source>
        <strain evidence="9 10">DSM 18630</strain>
    </source>
</reference>
<dbReference type="AlphaFoldDB" id="A0A0R1VM97"/>
<keyword evidence="5" id="KW-1015">Disulfide bond</keyword>
<dbReference type="Pfam" id="PF00085">
    <property type="entry name" value="Thioredoxin"/>
    <property type="match status" value="1"/>
</dbReference>
<keyword evidence="6" id="KW-0676">Redox-active center</keyword>
<comment type="similarity">
    <text evidence="1">Belongs to the thioredoxin family.</text>
</comment>
<evidence type="ECO:0000313" key="10">
    <source>
        <dbReference type="Proteomes" id="UP000051451"/>
    </source>
</evidence>
<dbReference type="FunFam" id="3.40.30.10:FF:000001">
    <property type="entry name" value="Thioredoxin"/>
    <property type="match status" value="1"/>
</dbReference>
<dbReference type="STRING" id="1423750.FC89_GL000606"/>
<dbReference type="NCBIfam" id="TIGR01068">
    <property type="entry name" value="thioredoxin"/>
    <property type="match status" value="1"/>
</dbReference>
<dbReference type="PROSITE" id="PS00194">
    <property type="entry name" value="THIOREDOXIN_1"/>
    <property type="match status" value="1"/>
</dbReference>
<gene>
    <name evidence="9" type="ORF">FC89_GL000606</name>
</gene>
<dbReference type="InterPro" id="IPR017937">
    <property type="entry name" value="Thioredoxin_CS"/>
</dbReference>
<evidence type="ECO:0000256" key="4">
    <source>
        <dbReference type="ARBA" id="ARBA00022982"/>
    </source>
</evidence>
<keyword evidence="4" id="KW-0249">Electron transport</keyword>